<evidence type="ECO:0000313" key="9">
    <source>
        <dbReference type="EMBL" id="KAK2571478.1"/>
    </source>
</evidence>
<feature type="domain" description="F5/8 type C" evidence="8">
    <location>
        <begin position="16"/>
        <end position="170"/>
    </location>
</feature>
<evidence type="ECO:0000256" key="5">
    <source>
        <dbReference type="ARBA" id="ARBA00023136"/>
    </source>
</evidence>
<dbReference type="FunFam" id="2.60.120.260:FF:000002">
    <property type="entry name" value="Coagulation factor VIII"/>
    <property type="match status" value="1"/>
</dbReference>
<keyword evidence="5" id="KW-0472">Membrane</keyword>
<dbReference type="PROSITE" id="PS01285">
    <property type="entry name" value="FA58C_1"/>
    <property type="match status" value="1"/>
</dbReference>
<dbReference type="Gene3D" id="2.60.120.260">
    <property type="entry name" value="Galactose-binding domain-like"/>
    <property type="match status" value="1"/>
</dbReference>
<feature type="chain" id="PRO_5042253049" evidence="7">
    <location>
        <begin position="24"/>
        <end position="180"/>
    </location>
</feature>
<evidence type="ECO:0000256" key="4">
    <source>
        <dbReference type="ARBA" id="ARBA00022889"/>
    </source>
</evidence>
<dbReference type="EMBL" id="JARQWQ010000006">
    <property type="protein sequence ID" value="KAK2571478.1"/>
    <property type="molecule type" value="Genomic_DNA"/>
</dbReference>
<dbReference type="GO" id="GO:0005576">
    <property type="term" value="C:extracellular region"/>
    <property type="evidence" value="ECO:0007669"/>
    <property type="project" value="UniProtKB-SubCell"/>
</dbReference>
<keyword evidence="4" id="KW-0130">Cell adhesion</keyword>
<accession>A0AAD9R283</accession>
<organism evidence="9 10">
    <name type="scientific">Acropora cervicornis</name>
    <name type="common">Staghorn coral</name>
    <dbReference type="NCBI Taxonomy" id="6130"/>
    <lineage>
        <taxon>Eukaryota</taxon>
        <taxon>Metazoa</taxon>
        <taxon>Cnidaria</taxon>
        <taxon>Anthozoa</taxon>
        <taxon>Hexacorallia</taxon>
        <taxon>Scleractinia</taxon>
        <taxon>Astrocoeniina</taxon>
        <taxon>Acroporidae</taxon>
        <taxon>Acropora</taxon>
    </lineage>
</organism>
<evidence type="ECO:0000256" key="1">
    <source>
        <dbReference type="ARBA" id="ARBA00004184"/>
    </source>
</evidence>
<evidence type="ECO:0000256" key="2">
    <source>
        <dbReference type="ARBA" id="ARBA00004613"/>
    </source>
</evidence>
<dbReference type="GO" id="GO:0005886">
    <property type="term" value="C:plasma membrane"/>
    <property type="evidence" value="ECO:0007669"/>
    <property type="project" value="TreeGrafter"/>
</dbReference>
<dbReference type="PANTHER" id="PTHR46806:SF5">
    <property type="entry name" value="F5_8 TYPE C DOMAIN-CONTAINING PROTEIN"/>
    <property type="match status" value="1"/>
</dbReference>
<dbReference type="PANTHER" id="PTHR46806">
    <property type="entry name" value="F5/8 TYPE C DOMAIN-CONTAINING PROTEIN"/>
    <property type="match status" value="1"/>
</dbReference>
<keyword evidence="6" id="KW-1015">Disulfide bond</keyword>
<evidence type="ECO:0000256" key="6">
    <source>
        <dbReference type="ARBA" id="ARBA00023157"/>
    </source>
</evidence>
<dbReference type="PROSITE" id="PS01286">
    <property type="entry name" value="FA58C_2"/>
    <property type="match status" value="1"/>
</dbReference>
<evidence type="ECO:0000256" key="7">
    <source>
        <dbReference type="SAM" id="SignalP"/>
    </source>
</evidence>
<dbReference type="SUPFAM" id="SSF49785">
    <property type="entry name" value="Galactose-binding domain-like"/>
    <property type="match status" value="1"/>
</dbReference>
<feature type="signal peptide" evidence="7">
    <location>
        <begin position="1"/>
        <end position="23"/>
    </location>
</feature>
<dbReference type="CDD" id="cd00057">
    <property type="entry name" value="FA58C"/>
    <property type="match status" value="1"/>
</dbReference>
<evidence type="ECO:0000256" key="3">
    <source>
        <dbReference type="ARBA" id="ARBA00022525"/>
    </source>
</evidence>
<protein>
    <submittedName>
        <fullName evidence="9">Coagulation factor V</fullName>
    </submittedName>
</protein>
<evidence type="ECO:0000313" key="10">
    <source>
        <dbReference type="Proteomes" id="UP001249851"/>
    </source>
</evidence>
<keyword evidence="3" id="KW-0964">Secreted</keyword>
<dbReference type="AlphaFoldDB" id="A0AAD9R283"/>
<dbReference type="InterPro" id="IPR050633">
    <property type="entry name" value="Neuropilin_MCO_CoagFactor"/>
</dbReference>
<dbReference type="PROSITE" id="PS50022">
    <property type="entry name" value="FA58C_3"/>
    <property type="match status" value="1"/>
</dbReference>
<dbReference type="GO" id="GO:0012505">
    <property type="term" value="C:endomembrane system"/>
    <property type="evidence" value="ECO:0007669"/>
    <property type="project" value="UniProtKB-SubCell"/>
</dbReference>
<comment type="subcellular location">
    <subcellularLocation>
        <location evidence="1">Endomembrane system</location>
        <topology evidence="1">Peripheral membrane protein</topology>
    </subcellularLocation>
    <subcellularLocation>
        <location evidence="2">Secreted</location>
    </subcellularLocation>
</comment>
<dbReference type="Proteomes" id="UP001249851">
    <property type="component" value="Unassembled WGS sequence"/>
</dbReference>
<reference evidence="9" key="2">
    <citation type="journal article" date="2023" name="Science">
        <title>Genomic signatures of disease resistance in endangered staghorn corals.</title>
        <authorList>
            <person name="Vollmer S.V."/>
            <person name="Selwyn J.D."/>
            <person name="Despard B.A."/>
            <person name="Roesel C.L."/>
        </authorList>
    </citation>
    <scope>NUCLEOTIDE SEQUENCE</scope>
    <source>
        <strain evidence="9">K2</strain>
    </source>
</reference>
<name>A0AAD9R283_ACRCE</name>
<keyword evidence="7" id="KW-0732">Signal</keyword>
<dbReference type="GO" id="GO:0038023">
    <property type="term" value="F:signaling receptor activity"/>
    <property type="evidence" value="ECO:0007669"/>
    <property type="project" value="TreeGrafter"/>
</dbReference>
<comment type="caution">
    <text evidence="9">The sequence shown here is derived from an EMBL/GenBank/DDBJ whole genome shotgun (WGS) entry which is preliminary data.</text>
</comment>
<gene>
    <name evidence="9" type="ORF">P5673_004081</name>
</gene>
<proteinExistence type="predicted"/>
<keyword evidence="10" id="KW-1185">Reference proteome</keyword>
<dbReference type="Pfam" id="PF00754">
    <property type="entry name" value="F5_F8_type_C"/>
    <property type="match status" value="1"/>
</dbReference>
<sequence length="180" mass="20307">MVCQPLLALILLTCLCSIPRALGEDQVEDDNGCFEPLGIQAGEFNDGEIAASSMSKNFSSTDAWCPPKVDENQYIQVDLSRKTELTKIATQGESGAKDRFVKTFSLLYSDNGKKWEQYGDKGAEKIFQANNNSFTVHHNTLKKPLITRYIRINPRTWENAICMRLEIFGCDGKKREIVTY</sequence>
<evidence type="ECO:0000259" key="8">
    <source>
        <dbReference type="PROSITE" id="PS50022"/>
    </source>
</evidence>
<dbReference type="InterPro" id="IPR008979">
    <property type="entry name" value="Galactose-bd-like_sf"/>
</dbReference>
<dbReference type="SMART" id="SM00231">
    <property type="entry name" value="FA58C"/>
    <property type="match status" value="1"/>
</dbReference>
<dbReference type="InterPro" id="IPR000421">
    <property type="entry name" value="FA58C"/>
</dbReference>
<dbReference type="GO" id="GO:0007155">
    <property type="term" value="P:cell adhesion"/>
    <property type="evidence" value="ECO:0007669"/>
    <property type="project" value="UniProtKB-KW"/>
</dbReference>
<reference evidence="9" key="1">
    <citation type="journal article" date="2023" name="G3 (Bethesda)">
        <title>Whole genome assembly and annotation of the endangered Caribbean coral Acropora cervicornis.</title>
        <authorList>
            <person name="Selwyn J.D."/>
            <person name="Vollmer S.V."/>
        </authorList>
    </citation>
    <scope>NUCLEOTIDE SEQUENCE</scope>
    <source>
        <strain evidence="9">K2</strain>
    </source>
</reference>